<dbReference type="Proteomes" id="UP001151699">
    <property type="component" value="Unassembled WGS sequence"/>
</dbReference>
<sequence length="171" mass="19613">ETSLSINTWVPLDVDIESQIDECIVQTQITGITNNLNDELRTAVINPNEIKTLVEFNLNSQLKLLQNLLSYRNNLLNKRVKLNSFPHKYLSSEELTELLGKCEDVTQSEECMSKEEFFKLLKINSERFNSDVNDGIESSAEYRSLHSFINSFCQPDVIESVKNNLINGWIP</sequence>
<reference evidence="1" key="1">
    <citation type="submission" date="2022-07" db="EMBL/GenBank/DDBJ databases">
        <authorList>
            <person name="Trinca V."/>
            <person name="Uliana J.V.C."/>
            <person name="Torres T.T."/>
            <person name="Ward R.J."/>
            <person name="Monesi N."/>
        </authorList>
    </citation>
    <scope>NUCLEOTIDE SEQUENCE</scope>
    <source>
        <strain evidence="1">HSMRA1968</strain>
        <tissue evidence="1">Whole embryos</tissue>
    </source>
</reference>
<proteinExistence type="predicted"/>
<evidence type="ECO:0000313" key="2">
    <source>
        <dbReference type="Proteomes" id="UP001151699"/>
    </source>
</evidence>
<protein>
    <submittedName>
        <fullName evidence="1">Uncharacterized protein</fullName>
    </submittedName>
</protein>
<gene>
    <name evidence="1" type="ORF">Bhyg_17999</name>
</gene>
<organism evidence="1 2">
    <name type="scientific">Pseudolycoriella hygida</name>
    <dbReference type="NCBI Taxonomy" id="35572"/>
    <lineage>
        <taxon>Eukaryota</taxon>
        <taxon>Metazoa</taxon>
        <taxon>Ecdysozoa</taxon>
        <taxon>Arthropoda</taxon>
        <taxon>Hexapoda</taxon>
        <taxon>Insecta</taxon>
        <taxon>Pterygota</taxon>
        <taxon>Neoptera</taxon>
        <taxon>Endopterygota</taxon>
        <taxon>Diptera</taxon>
        <taxon>Nematocera</taxon>
        <taxon>Sciaroidea</taxon>
        <taxon>Sciaridae</taxon>
        <taxon>Pseudolycoriella</taxon>
    </lineage>
</organism>
<feature type="non-terminal residue" evidence="1">
    <location>
        <position position="171"/>
    </location>
</feature>
<dbReference type="AlphaFoldDB" id="A0A9Q0RVB3"/>
<dbReference type="OrthoDB" id="438164at2759"/>
<name>A0A9Q0RVB3_9DIPT</name>
<evidence type="ECO:0000313" key="1">
    <source>
        <dbReference type="EMBL" id="KAJ6633168.1"/>
    </source>
</evidence>
<dbReference type="EMBL" id="WJQU01002156">
    <property type="protein sequence ID" value="KAJ6633168.1"/>
    <property type="molecule type" value="Genomic_DNA"/>
</dbReference>
<accession>A0A9Q0RVB3</accession>
<comment type="caution">
    <text evidence="1">The sequence shown here is derived from an EMBL/GenBank/DDBJ whole genome shotgun (WGS) entry which is preliminary data.</text>
</comment>
<keyword evidence="2" id="KW-1185">Reference proteome</keyword>